<gene>
    <name evidence="1" type="ORF">H2Y56_22055</name>
</gene>
<accession>A0ABR5ZJL0</accession>
<dbReference type="RefSeq" id="WP_181838369.1">
    <property type="nucleotide sequence ID" value="NZ_JACERK010000017.1"/>
</dbReference>
<organism evidence="1 2">
    <name type="scientific">Pectobacterium aroidearum</name>
    <dbReference type="NCBI Taxonomy" id="1201031"/>
    <lineage>
        <taxon>Bacteria</taxon>
        <taxon>Pseudomonadati</taxon>
        <taxon>Pseudomonadota</taxon>
        <taxon>Gammaproteobacteria</taxon>
        <taxon>Enterobacterales</taxon>
        <taxon>Pectobacteriaceae</taxon>
        <taxon>Pectobacterium</taxon>
    </lineage>
</organism>
<evidence type="ECO:0000313" key="2">
    <source>
        <dbReference type="Proteomes" id="UP000530038"/>
    </source>
</evidence>
<sequence>MSVSVGSITRGLTLLIFCANLVACKMLPQQIQAQQCAAQRPNLTDSARVGDYFVISEHDMSQLTAYMAALELGCVAPKQ</sequence>
<name>A0ABR5ZJL0_9GAMM</name>
<comment type="caution">
    <text evidence="1">The sequence shown here is derived from an EMBL/GenBank/DDBJ whole genome shotgun (WGS) entry which is preliminary data.</text>
</comment>
<dbReference type="EMBL" id="JACERK010000017">
    <property type="protein sequence ID" value="MBA5234768.1"/>
    <property type="molecule type" value="Genomic_DNA"/>
</dbReference>
<dbReference type="Proteomes" id="UP000530038">
    <property type="component" value="Unassembled WGS sequence"/>
</dbReference>
<evidence type="ECO:0000313" key="1">
    <source>
        <dbReference type="EMBL" id="MBA5234768.1"/>
    </source>
</evidence>
<proteinExistence type="predicted"/>
<keyword evidence="2" id="KW-1185">Reference proteome</keyword>
<reference evidence="1 2" key="1">
    <citation type="submission" date="2020-07" db="EMBL/GenBank/DDBJ databases">
        <title>Characterization of Pectobacterium aroidearum strains causing soft rot on Amorphophallus konjac.</title>
        <authorList>
            <person name="Xie H."/>
        </authorList>
    </citation>
    <scope>NUCLEOTIDE SEQUENCE [LARGE SCALE GENOMIC DNA]</scope>
    <source>
        <strain evidence="1 2">MY10</strain>
    </source>
</reference>
<evidence type="ECO:0008006" key="3">
    <source>
        <dbReference type="Google" id="ProtNLM"/>
    </source>
</evidence>
<protein>
    <recommendedName>
        <fullName evidence="3">Lipoprotein</fullName>
    </recommendedName>
</protein>